<dbReference type="RefSeq" id="WP_378283306.1">
    <property type="nucleotide sequence ID" value="NZ_JBHSON010000024.1"/>
</dbReference>
<reference evidence="4" key="1">
    <citation type="journal article" date="2019" name="Int. J. Syst. Evol. Microbiol.">
        <title>The Global Catalogue of Microorganisms (GCM) 10K type strain sequencing project: providing services to taxonomists for standard genome sequencing and annotation.</title>
        <authorList>
            <consortium name="The Broad Institute Genomics Platform"/>
            <consortium name="The Broad Institute Genome Sequencing Center for Infectious Disease"/>
            <person name="Wu L."/>
            <person name="Ma J."/>
        </authorList>
    </citation>
    <scope>NUCLEOTIDE SEQUENCE [LARGE SCALE GENOMIC DNA]</scope>
    <source>
        <strain evidence="4">KCTC 42087</strain>
    </source>
</reference>
<evidence type="ECO:0000313" key="4">
    <source>
        <dbReference type="Proteomes" id="UP001596074"/>
    </source>
</evidence>
<feature type="region of interest" description="Disordered" evidence="1">
    <location>
        <begin position="188"/>
        <end position="228"/>
    </location>
</feature>
<dbReference type="PANTHER" id="PTHR45527">
    <property type="entry name" value="NONRIBOSOMAL PEPTIDE SYNTHETASE"/>
    <property type="match status" value="1"/>
</dbReference>
<dbReference type="Proteomes" id="UP001596074">
    <property type="component" value="Unassembled WGS sequence"/>
</dbReference>
<evidence type="ECO:0000256" key="1">
    <source>
        <dbReference type="SAM" id="MobiDB-lite"/>
    </source>
</evidence>
<accession>A0ABW0ZZ47</accession>
<dbReference type="InterPro" id="IPR023213">
    <property type="entry name" value="CAT-like_dom_sf"/>
</dbReference>
<dbReference type="PANTHER" id="PTHR45527:SF1">
    <property type="entry name" value="FATTY ACID SYNTHASE"/>
    <property type="match status" value="1"/>
</dbReference>
<dbReference type="InterPro" id="IPR001242">
    <property type="entry name" value="Condensation_dom"/>
</dbReference>
<dbReference type="Gene3D" id="3.30.559.30">
    <property type="entry name" value="Nonribosomal peptide synthetase, condensation domain"/>
    <property type="match status" value="1"/>
</dbReference>
<protein>
    <submittedName>
        <fullName evidence="3">Condensation domain-containing protein</fullName>
    </submittedName>
</protein>
<comment type="caution">
    <text evidence="3">The sequence shown here is derived from an EMBL/GenBank/DDBJ whole genome shotgun (WGS) entry which is preliminary data.</text>
</comment>
<dbReference type="EMBL" id="JBHSON010000024">
    <property type="protein sequence ID" value="MFC5747687.1"/>
    <property type="molecule type" value="Genomic_DNA"/>
</dbReference>
<dbReference type="Gene3D" id="3.30.559.10">
    <property type="entry name" value="Chloramphenicol acetyltransferase-like domain"/>
    <property type="match status" value="1"/>
</dbReference>
<name>A0ABW0ZZ47_9ACTN</name>
<dbReference type="Pfam" id="PF00668">
    <property type="entry name" value="Condensation"/>
    <property type="match status" value="1"/>
</dbReference>
<dbReference type="SUPFAM" id="SSF52777">
    <property type="entry name" value="CoA-dependent acyltransferases"/>
    <property type="match status" value="2"/>
</dbReference>
<gene>
    <name evidence="3" type="ORF">ACFPZN_18830</name>
</gene>
<sequence length="420" mass="46432">MTGSPETAELPLTLGQSQHFTVVHEDPALRTALWSCFRIPGELDVDRLTDSVETLVARHEALRIEIVERPGREPCQRIRGLPPRDDLIIFQNVLARSEEQFSRYVRHILVQEHRRVWDADAYPFRIRLFRYGLGVHVLMVGLSHMAVDGVGAEMLIRDLMRTYADALAGRAVRGPSGRSYADSVLRQSAAGRAGARRPADRVRSAPPPLTWSDLPAPDPGEPGCRTRQSSFTLAGTELAALREQAGLHGGTEFAWVLAAFVRTVFQFTRQDRITVSVPVNLRSPAERDVVGMYVVELPVVVERPGDAGAGRDLVAAVGTAVLRATVRYRRGRGRDEAYPTDLSVNYRKMSALDSREFCRLGGTGYQPRVDYRAAGVGLRVFSYRDVLDVQTVFASHLFSADGAKGVSEVLRTNLTSLSGR</sequence>
<keyword evidence="4" id="KW-1185">Reference proteome</keyword>
<organism evidence="3 4">
    <name type="scientific">Actinomadura rugatobispora</name>
    <dbReference type="NCBI Taxonomy" id="1994"/>
    <lineage>
        <taxon>Bacteria</taxon>
        <taxon>Bacillati</taxon>
        <taxon>Actinomycetota</taxon>
        <taxon>Actinomycetes</taxon>
        <taxon>Streptosporangiales</taxon>
        <taxon>Thermomonosporaceae</taxon>
        <taxon>Actinomadura</taxon>
    </lineage>
</organism>
<feature type="domain" description="Condensation" evidence="2">
    <location>
        <begin position="35"/>
        <end position="324"/>
    </location>
</feature>
<evidence type="ECO:0000259" key="2">
    <source>
        <dbReference type="Pfam" id="PF00668"/>
    </source>
</evidence>
<proteinExistence type="predicted"/>
<evidence type="ECO:0000313" key="3">
    <source>
        <dbReference type="EMBL" id="MFC5747687.1"/>
    </source>
</evidence>